<evidence type="ECO:0000313" key="1">
    <source>
        <dbReference type="EMBL" id="SER59318.1"/>
    </source>
</evidence>
<dbReference type="Proteomes" id="UP000183658">
    <property type="component" value="Unassembled WGS sequence"/>
</dbReference>
<name>A0A1H9QFW7_FLAFI</name>
<dbReference type="AlphaFoldDB" id="A0A1H9QFW7"/>
<dbReference type="EMBL" id="FOFZ01000016">
    <property type="protein sequence ID" value="SER59318.1"/>
    <property type="molecule type" value="Genomic_DNA"/>
</dbReference>
<gene>
    <name evidence="1" type="ORF">SAMN05444355_11635</name>
</gene>
<accession>A0A1H9QFW7</accession>
<proteinExistence type="predicted"/>
<protein>
    <submittedName>
        <fullName evidence="1">Uncharacterized protein</fullName>
    </submittedName>
</protein>
<sequence>MKKNKTIVSSFAICCTIIFFCLSCKQDKYSKSTHIIPQAFPSEAITGIKFPTDSTLIYKWLSEQDTISISKHAWGIWAGLTAATNETIGGDKLLVFETWTGTNELQIMMQNGGSKIPKTSRTLLTRPSQFHHAVIDDQAVDSTDRQWVTVNYSPDAAAFALNKDIFNIKNLTPYLKSNKGSGAIPEFPSSSITIKPTYLYVKNNGKELIAIPVWPGMPAVADSIPTFKKYWKYVFVDPTNKRGVKIPIPVDFSAEKDVSKISNATVNIKDFIHFKVDAVMAEYLNKEQGQGTAQKGDLALLMGMHVSTKEIANWTWQTYFWAPDPANPPSPSSKFNYDQLVKSNIKLSKAAAHYAVLPAYNMVWPNQPINNGTNENTKAVFGFNPYLEASFGPSTFPAESVLKQKMPNAKGFRYGMQTNCMSCHAMATVNGGGYTSKNKSFNGLPYITDQYISMNDTLFNRWVKLDFAWSIQAMAYPDSLRKANSEK</sequence>
<organism evidence="1 2">
    <name type="scientific">Flavobacterium frigoris</name>
    <dbReference type="NCBI Taxonomy" id="229204"/>
    <lineage>
        <taxon>Bacteria</taxon>
        <taxon>Pseudomonadati</taxon>
        <taxon>Bacteroidota</taxon>
        <taxon>Flavobacteriia</taxon>
        <taxon>Flavobacteriales</taxon>
        <taxon>Flavobacteriaceae</taxon>
        <taxon>Flavobacterium</taxon>
    </lineage>
</organism>
<evidence type="ECO:0000313" key="2">
    <source>
        <dbReference type="Proteomes" id="UP000183658"/>
    </source>
</evidence>
<dbReference type="RefSeq" id="WP_074724395.1">
    <property type="nucleotide sequence ID" value="NZ_CBCRVS010000017.1"/>
</dbReference>
<keyword evidence="2" id="KW-1185">Reference proteome</keyword>
<reference evidence="2" key="1">
    <citation type="submission" date="2016-10" db="EMBL/GenBank/DDBJ databases">
        <authorList>
            <person name="Varghese N."/>
            <person name="Submissions S."/>
        </authorList>
    </citation>
    <scope>NUCLEOTIDE SEQUENCE [LARGE SCALE GENOMIC DNA]</scope>
    <source>
        <strain evidence="2">DSM 15719</strain>
    </source>
</reference>
<dbReference type="OrthoDB" id="280897at2"/>